<feature type="region of interest" description="Disordered" evidence="7">
    <location>
        <begin position="595"/>
        <end position="618"/>
    </location>
</feature>
<dbReference type="Gene3D" id="4.10.240.10">
    <property type="entry name" value="Zn(2)-C6 fungal-type DNA-binding domain"/>
    <property type="match status" value="1"/>
</dbReference>
<name>A0A072P4H3_9EURO</name>
<dbReference type="InterPro" id="IPR050815">
    <property type="entry name" value="TF_fung"/>
</dbReference>
<keyword evidence="4" id="KW-0238">DNA-binding</keyword>
<dbReference type="Pfam" id="PF00172">
    <property type="entry name" value="Zn_clus"/>
    <property type="match status" value="1"/>
</dbReference>
<dbReference type="InterPro" id="IPR036864">
    <property type="entry name" value="Zn2-C6_fun-type_DNA-bd_sf"/>
</dbReference>
<evidence type="ECO:0000256" key="7">
    <source>
        <dbReference type="SAM" id="MobiDB-lite"/>
    </source>
</evidence>
<feature type="compositionally biased region" description="Low complexity" evidence="7">
    <location>
        <begin position="1"/>
        <end position="18"/>
    </location>
</feature>
<keyword evidence="5" id="KW-0804">Transcription</keyword>
<evidence type="ECO:0000256" key="4">
    <source>
        <dbReference type="ARBA" id="ARBA00023125"/>
    </source>
</evidence>
<feature type="compositionally biased region" description="Basic and acidic residues" evidence="7">
    <location>
        <begin position="103"/>
        <end position="117"/>
    </location>
</feature>
<keyword evidence="6" id="KW-0539">Nucleus</keyword>
<gene>
    <name evidence="9" type="ORF">A1O9_09054</name>
</gene>
<dbReference type="HOGENOM" id="CLU_022616_0_0_1"/>
<dbReference type="CDD" id="cd00067">
    <property type="entry name" value="GAL4"/>
    <property type="match status" value="1"/>
</dbReference>
<dbReference type="GO" id="GO:0005634">
    <property type="term" value="C:nucleus"/>
    <property type="evidence" value="ECO:0007669"/>
    <property type="project" value="UniProtKB-SubCell"/>
</dbReference>
<evidence type="ECO:0000256" key="3">
    <source>
        <dbReference type="ARBA" id="ARBA00023015"/>
    </source>
</evidence>
<dbReference type="GeneID" id="25283964"/>
<dbReference type="PROSITE" id="PS50048">
    <property type="entry name" value="ZN2_CY6_FUNGAL_2"/>
    <property type="match status" value="1"/>
</dbReference>
<evidence type="ECO:0000259" key="8">
    <source>
        <dbReference type="PROSITE" id="PS50048"/>
    </source>
</evidence>
<feature type="region of interest" description="Disordered" evidence="7">
    <location>
        <begin position="77"/>
        <end position="127"/>
    </location>
</feature>
<dbReference type="PANTHER" id="PTHR47338">
    <property type="entry name" value="ZN(II)2CYS6 TRANSCRIPTION FACTOR (EUROFUNG)-RELATED"/>
    <property type="match status" value="1"/>
</dbReference>
<feature type="compositionally biased region" description="Polar residues" evidence="7">
    <location>
        <begin position="595"/>
        <end position="611"/>
    </location>
</feature>
<dbReference type="OrthoDB" id="309640at2759"/>
<keyword evidence="10" id="KW-1185">Reference proteome</keyword>
<dbReference type="STRING" id="1182545.A0A072P4H3"/>
<reference evidence="9 10" key="1">
    <citation type="submission" date="2013-03" db="EMBL/GenBank/DDBJ databases">
        <title>The Genome Sequence of Exophiala aquamarina CBS 119918.</title>
        <authorList>
            <consortium name="The Broad Institute Genomics Platform"/>
            <person name="Cuomo C."/>
            <person name="de Hoog S."/>
            <person name="Gorbushina A."/>
            <person name="Walker B."/>
            <person name="Young S.K."/>
            <person name="Zeng Q."/>
            <person name="Gargeya S."/>
            <person name="Fitzgerald M."/>
            <person name="Haas B."/>
            <person name="Abouelleil A."/>
            <person name="Allen A.W."/>
            <person name="Alvarado L."/>
            <person name="Arachchi H.M."/>
            <person name="Berlin A.M."/>
            <person name="Chapman S.B."/>
            <person name="Gainer-Dewar J."/>
            <person name="Goldberg J."/>
            <person name="Griggs A."/>
            <person name="Gujja S."/>
            <person name="Hansen M."/>
            <person name="Howarth C."/>
            <person name="Imamovic A."/>
            <person name="Ireland A."/>
            <person name="Larimer J."/>
            <person name="McCowan C."/>
            <person name="Murphy C."/>
            <person name="Pearson M."/>
            <person name="Poon T.W."/>
            <person name="Priest M."/>
            <person name="Roberts A."/>
            <person name="Saif S."/>
            <person name="Shea T."/>
            <person name="Sisk P."/>
            <person name="Sykes S."/>
            <person name="Wortman J."/>
            <person name="Nusbaum C."/>
            <person name="Birren B."/>
        </authorList>
    </citation>
    <scope>NUCLEOTIDE SEQUENCE [LARGE SCALE GENOMIC DNA]</scope>
    <source>
        <strain evidence="9 10">CBS 119918</strain>
    </source>
</reference>
<feature type="compositionally biased region" description="Basic and acidic residues" evidence="7">
    <location>
        <begin position="24"/>
        <end position="33"/>
    </location>
</feature>
<proteinExistence type="predicted"/>
<dbReference type="InterPro" id="IPR001138">
    <property type="entry name" value="Zn2Cys6_DnaBD"/>
</dbReference>
<dbReference type="SUPFAM" id="SSF57701">
    <property type="entry name" value="Zn2/Cys6 DNA-binding domain"/>
    <property type="match status" value="1"/>
</dbReference>
<evidence type="ECO:0000256" key="6">
    <source>
        <dbReference type="ARBA" id="ARBA00023242"/>
    </source>
</evidence>
<dbReference type="RefSeq" id="XP_013257202.1">
    <property type="nucleotide sequence ID" value="XM_013401748.1"/>
</dbReference>
<dbReference type="Proteomes" id="UP000027920">
    <property type="component" value="Unassembled WGS sequence"/>
</dbReference>
<dbReference type="GO" id="GO:0008270">
    <property type="term" value="F:zinc ion binding"/>
    <property type="evidence" value="ECO:0007669"/>
    <property type="project" value="InterPro"/>
</dbReference>
<sequence length="725" mass="80192">MSAQSGTVGQSSVSGGSTPKRAQRPNDDPRTGESSKINCQRCRLQKLKCPRDLPSCARCRRVGARCHYPTIKRRRAVDSRQCSGRNREVLHGGSLTPTAEQAPRTEARSDHQSDLGRRVFPSSRPAAEGPICEPALASGKESHAVQPVGVDNAALPPVMFGLSLLEVYFSHVYNSSVLLMKSTFLQNYIEGKVPTYLLRAVFALSTIFLRDSVEAPQFPDSSSHIHLLSVFVGQGLPWAQSAAREALSLADQPTLEVIQALQCLQLYWFSVGDLGRAAVHHTLSYRLCIILGYNKPTPVVSNESERLASELNRRCFWACWGAICVFSDPQSDGEYVWRQAAGVPLPATLIRNSHGFEVILSQKLDELWNVTPIEGYEASADNFNALNEVYKLLGVWAKVQRYLDEHQHYSLDRKHADLSSLSSRATMLYSPRGTIDQRASREVKDLNLLRQCLYHLCQIMLHSSVVPLFSPQPTLSKMSPSRVKASAGLVLQSTTTLATIFKLRVQENDGLRTISPLAAYVAFVTGSVLVLYGRVRSHMQISEDTKMVPGVDSDEMIAIRRLLRILKVHWWSVARLADKLDNAITTYHALGSNVEISQPDSPNLESTQSGAANPRNRPFNSLIRTAYVPDRAQEKDQEVDHDDTTTVTVAAPTTAHSLHSQTELGLGTIIGQNAYDQCNFQTDLDGLSFDGWLADGFGLNFNAIELSLDSDSYRNDFFGQGTLFS</sequence>
<organism evidence="9 10">
    <name type="scientific">Exophiala aquamarina CBS 119918</name>
    <dbReference type="NCBI Taxonomy" id="1182545"/>
    <lineage>
        <taxon>Eukaryota</taxon>
        <taxon>Fungi</taxon>
        <taxon>Dikarya</taxon>
        <taxon>Ascomycota</taxon>
        <taxon>Pezizomycotina</taxon>
        <taxon>Eurotiomycetes</taxon>
        <taxon>Chaetothyriomycetidae</taxon>
        <taxon>Chaetothyriales</taxon>
        <taxon>Herpotrichiellaceae</taxon>
        <taxon>Exophiala</taxon>
    </lineage>
</organism>
<keyword evidence="3" id="KW-0805">Transcription regulation</keyword>
<dbReference type="CDD" id="cd12148">
    <property type="entry name" value="fungal_TF_MHR"/>
    <property type="match status" value="1"/>
</dbReference>
<dbReference type="GO" id="GO:0006351">
    <property type="term" value="P:DNA-templated transcription"/>
    <property type="evidence" value="ECO:0007669"/>
    <property type="project" value="InterPro"/>
</dbReference>
<dbReference type="GO" id="GO:0000981">
    <property type="term" value="F:DNA-binding transcription factor activity, RNA polymerase II-specific"/>
    <property type="evidence" value="ECO:0007669"/>
    <property type="project" value="InterPro"/>
</dbReference>
<evidence type="ECO:0000256" key="2">
    <source>
        <dbReference type="ARBA" id="ARBA00022723"/>
    </source>
</evidence>
<feature type="region of interest" description="Disordered" evidence="7">
    <location>
        <begin position="1"/>
        <end position="36"/>
    </location>
</feature>
<keyword evidence="2" id="KW-0479">Metal-binding</keyword>
<evidence type="ECO:0000313" key="10">
    <source>
        <dbReference type="Proteomes" id="UP000027920"/>
    </source>
</evidence>
<comment type="caution">
    <text evidence="9">The sequence shown here is derived from an EMBL/GenBank/DDBJ whole genome shotgun (WGS) entry which is preliminary data.</text>
</comment>
<dbReference type="VEuPathDB" id="FungiDB:A1O9_09054"/>
<comment type="subcellular location">
    <subcellularLocation>
        <location evidence="1">Nucleus</location>
    </subcellularLocation>
</comment>
<dbReference type="Pfam" id="PF04082">
    <property type="entry name" value="Fungal_trans"/>
    <property type="match status" value="1"/>
</dbReference>
<dbReference type="GO" id="GO:0003677">
    <property type="term" value="F:DNA binding"/>
    <property type="evidence" value="ECO:0007669"/>
    <property type="project" value="UniProtKB-KW"/>
</dbReference>
<dbReference type="EMBL" id="AMGV01000009">
    <property type="protein sequence ID" value="KEF54612.1"/>
    <property type="molecule type" value="Genomic_DNA"/>
</dbReference>
<feature type="domain" description="Zn(2)-C6 fungal-type" evidence="8">
    <location>
        <begin position="38"/>
        <end position="68"/>
    </location>
</feature>
<accession>A0A072P4H3</accession>
<dbReference type="AlphaFoldDB" id="A0A072P4H3"/>
<evidence type="ECO:0000256" key="5">
    <source>
        <dbReference type="ARBA" id="ARBA00023163"/>
    </source>
</evidence>
<protein>
    <recommendedName>
        <fullName evidence="8">Zn(2)-C6 fungal-type domain-containing protein</fullName>
    </recommendedName>
</protein>
<dbReference type="PANTHER" id="PTHR47338:SF5">
    <property type="entry name" value="ZN(II)2CYS6 TRANSCRIPTION FACTOR (EUROFUNG)"/>
    <property type="match status" value="1"/>
</dbReference>
<evidence type="ECO:0000256" key="1">
    <source>
        <dbReference type="ARBA" id="ARBA00004123"/>
    </source>
</evidence>
<evidence type="ECO:0000313" key="9">
    <source>
        <dbReference type="EMBL" id="KEF54612.1"/>
    </source>
</evidence>
<dbReference type="InterPro" id="IPR007219">
    <property type="entry name" value="XnlR_reg_dom"/>
</dbReference>
<dbReference type="SMART" id="SM00066">
    <property type="entry name" value="GAL4"/>
    <property type="match status" value="1"/>
</dbReference>